<keyword evidence="6" id="KW-0862">Zinc</keyword>
<keyword evidence="5" id="KW-0378">Hydrolase</keyword>
<evidence type="ECO:0000256" key="6">
    <source>
        <dbReference type="ARBA" id="ARBA00022833"/>
    </source>
</evidence>
<feature type="domain" description="Peptidase M13 N-terminal" evidence="9">
    <location>
        <begin position="553"/>
        <end position="991"/>
    </location>
</feature>
<name>A0AAD4NA39_9BILA</name>
<protein>
    <submittedName>
        <fullName evidence="10">Peptidase family m13 domain-containing protein</fullName>
    </submittedName>
</protein>
<feature type="domain" description="Peptidase M13 C-terminal" evidence="8">
    <location>
        <begin position="1054"/>
        <end position="1256"/>
    </location>
</feature>
<evidence type="ECO:0000256" key="3">
    <source>
        <dbReference type="ARBA" id="ARBA00022670"/>
    </source>
</evidence>
<dbReference type="GO" id="GO:0005886">
    <property type="term" value="C:plasma membrane"/>
    <property type="evidence" value="ECO:0007669"/>
    <property type="project" value="TreeGrafter"/>
</dbReference>
<evidence type="ECO:0000256" key="5">
    <source>
        <dbReference type="ARBA" id="ARBA00022801"/>
    </source>
</evidence>
<dbReference type="Pfam" id="PF05649">
    <property type="entry name" value="Peptidase_M13_N"/>
    <property type="match status" value="2"/>
</dbReference>
<dbReference type="Pfam" id="PF01431">
    <property type="entry name" value="Peptidase_M13"/>
    <property type="match status" value="3"/>
</dbReference>
<gene>
    <name evidence="10" type="ORF">DdX_06085</name>
</gene>
<dbReference type="GO" id="GO:0004222">
    <property type="term" value="F:metalloendopeptidase activity"/>
    <property type="evidence" value="ECO:0007669"/>
    <property type="project" value="InterPro"/>
</dbReference>
<keyword evidence="11" id="KW-1185">Reference proteome</keyword>
<dbReference type="Gene3D" id="3.40.390.10">
    <property type="entry name" value="Collagenase (Catalytic Domain)"/>
    <property type="match status" value="3"/>
</dbReference>
<proteinExistence type="inferred from homology"/>
<dbReference type="InterPro" id="IPR024079">
    <property type="entry name" value="MetalloPept_cat_dom_sf"/>
</dbReference>
<comment type="cofactor">
    <cofactor evidence="1">
        <name>Zn(2+)</name>
        <dbReference type="ChEBI" id="CHEBI:29105"/>
    </cofactor>
</comment>
<dbReference type="GO" id="GO:0016485">
    <property type="term" value="P:protein processing"/>
    <property type="evidence" value="ECO:0007669"/>
    <property type="project" value="TreeGrafter"/>
</dbReference>
<feature type="domain" description="Peptidase M13 N-terminal" evidence="9">
    <location>
        <begin position="1320"/>
        <end position="1758"/>
    </location>
</feature>
<evidence type="ECO:0000256" key="1">
    <source>
        <dbReference type="ARBA" id="ARBA00001947"/>
    </source>
</evidence>
<dbReference type="InterPro" id="IPR018497">
    <property type="entry name" value="Peptidase_M13_C"/>
</dbReference>
<dbReference type="CDD" id="cd08662">
    <property type="entry name" value="M13"/>
    <property type="match status" value="2"/>
</dbReference>
<evidence type="ECO:0000313" key="10">
    <source>
        <dbReference type="EMBL" id="KAI1718970.1"/>
    </source>
</evidence>
<dbReference type="PROSITE" id="PS51885">
    <property type="entry name" value="NEPRILYSIN"/>
    <property type="match status" value="3"/>
</dbReference>
<dbReference type="SUPFAM" id="SSF55486">
    <property type="entry name" value="Metalloproteases ('zincins'), catalytic domain"/>
    <property type="match status" value="3"/>
</dbReference>
<dbReference type="PANTHER" id="PTHR11733:SF240">
    <property type="entry name" value="GH14155P-RELATED"/>
    <property type="match status" value="1"/>
</dbReference>
<organism evidence="10 11">
    <name type="scientific">Ditylenchus destructor</name>
    <dbReference type="NCBI Taxonomy" id="166010"/>
    <lineage>
        <taxon>Eukaryota</taxon>
        <taxon>Metazoa</taxon>
        <taxon>Ecdysozoa</taxon>
        <taxon>Nematoda</taxon>
        <taxon>Chromadorea</taxon>
        <taxon>Rhabditida</taxon>
        <taxon>Tylenchina</taxon>
        <taxon>Tylenchomorpha</taxon>
        <taxon>Sphaerularioidea</taxon>
        <taxon>Anguinidae</taxon>
        <taxon>Anguininae</taxon>
        <taxon>Ditylenchus</taxon>
    </lineage>
</organism>
<dbReference type="PRINTS" id="PR00786">
    <property type="entry name" value="NEPRILYSIN"/>
</dbReference>
<feature type="domain" description="Peptidase M13 C-terminal" evidence="8">
    <location>
        <begin position="1833"/>
        <end position="2045"/>
    </location>
</feature>
<evidence type="ECO:0000259" key="8">
    <source>
        <dbReference type="Pfam" id="PF01431"/>
    </source>
</evidence>
<feature type="domain" description="Peptidase M13 C-terminal" evidence="8">
    <location>
        <begin position="280"/>
        <end position="489"/>
    </location>
</feature>
<evidence type="ECO:0000259" key="9">
    <source>
        <dbReference type="Pfam" id="PF05649"/>
    </source>
</evidence>
<dbReference type="EMBL" id="JAKKPZ010000007">
    <property type="protein sequence ID" value="KAI1718970.1"/>
    <property type="molecule type" value="Genomic_DNA"/>
</dbReference>
<evidence type="ECO:0000313" key="11">
    <source>
        <dbReference type="Proteomes" id="UP001201812"/>
    </source>
</evidence>
<dbReference type="Gene3D" id="1.10.1380.10">
    <property type="entry name" value="Neutral endopeptidase , domain2"/>
    <property type="match status" value="3"/>
</dbReference>
<dbReference type="InterPro" id="IPR042089">
    <property type="entry name" value="Peptidase_M13_dom_2"/>
</dbReference>
<evidence type="ECO:0000256" key="7">
    <source>
        <dbReference type="ARBA" id="ARBA00023049"/>
    </source>
</evidence>
<dbReference type="GO" id="GO:0046872">
    <property type="term" value="F:metal ion binding"/>
    <property type="evidence" value="ECO:0007669"/>
    <property type="project" value="UniProtKB-KW"/>
</dbReference>
<evidence type="ECO:0000256" key="2">
    <source>
        <dbReference type="ARBA" id="ARBA00007357"/>
    </source>
</evidence>
<dbReference type="InterPro" id="IPR000718">
    <property type="entry name" value="Peptidase_M13"/>
</dbReference>
<evidence type="ECO:0000256" key="4">
    <source>
        <dbReference type="ARBA" id="ARBA00022723"/>
    </source>
</evidence>
<dbReference type="PANTHER" id="PTHR11733">
    <property type="entry name" value="ZINC METALLOPROTEASE FAMILY M13 NEPRILYSIN-RELATED"/>
    <property type="match status" value="1"/>
</dbReference>
<dbReference type="InterPro" id="IPR008753">
    <property type="entry name" value="Peptidase_M13_N"/>
</dbReference>
<accession>A0AAD4NA39</accession>
<dbReference type="Proteomes" id="UP001201812">
    <property type="component" value="Unassembled WGS sequence"/>
</dbReference>
<keyword evidence="3" id="KW-0645">Protease</keyword>
<comment type="similarity">
    <text evidence="2">Belongs to the peptidase M13 family.</text>
</comment>
<sequence>MQLRVIYRAQRMDRALSDDSRYFTAEQVYNYLNYRVIVDTHQRLGDYEVFPNLADKFGSIPVIRRKSLGRPRFEENLHTYYWNNWLTSLSDAEITCTNYVQMYLPELANRIYLDNVFPSARKDATGLRDEARIIVENVALAWKEMINQLSWLRDLPPWGTSISQIHTFLSTASAEQTIITNILNHEMIFIINVILEKMAPGREYALNKITQMVRNVGFNDSILDDDYLHEKYRELGFHGFHVYLDRINYLTLSQQWVTLISGDNSQTRQSFDGYLTMARSWYNPQLNSITIPFALLQPPFFDVDYPSVVNYAFLGSEVGKAIAQAFDQDGQQFDGIGSMVRWMTWLEKDYYYEMVDCLADQYGAFCPLKDSYSPFVCVDAGRTMKAILAENGGTRAAFLAYKNSQGTGDVDYVIPNNLARQYTNDQLFFLAFAQSKCEYKPDPDNTWSQFALSSGFPREYSVLGTLQNMQEFRTIFNCPVGSTYAPRPETCNVWTSEVKPVTGAPPTTTTLPPININVQNWWYSDTYAELSDQLEHNIDASRSPCTYTNYPHFYNYACGSSSDYRTPLERSTFNAYRVTQRALSNTDRREIEPVEMAKRFYSMCRDRDQAFGYNNTFAMLYYTGFRRASRLPFPAFDRPDTINWPSPQQLGRGIGFLSGQAFMDTLLSFKVDTNWVDPDGTEPYLLYVDQSNLWYSLLYYKNTTWESEDYLHNDTVRGTLYKFANLTKTNISWDEIQVAADDFLRFEQSLANNFITDKAIRDRNYTRSFNLVTVSEANQKYPFFDFHEYFMALVIPPGAGRGTVDNRLANKVSNPNFKFVTMEPNQLQNMNNAFRDNNNYGFTPRQLLNYLYVRVILENSEYIGRPQSSSNQPSQQLSRKFLNRFASRINPNAKFTERSVGSIEHDGLIESYDCVKLTISAFEYPTARLFIDALSAQTPNIDNLLQSAQGLFSNVVYAFRTMLDQILWMTPLERTAAEAKLDNMVISFGYPERIRDDRYLFAYYRSFRPLSTSNFVSFAIEIAKFNYAKKFSYLLRTNGVDRQEFNGLIFEPASWYQPQLNSLVLSATLVLPPFYKPDGPDAVNYGGIGFFIGRALVQAFGDVGVQFDESGALAPWLGQESSQNLLDQSQCLIREYGRFCPINDMQYNLQCVDGEHTLGENIADSGGLLAAFRAYRNHVEARGGTNSLPGNLVGQYTGDQLFFLSFAQPFCQAPPLDYRTFEQYLLPGVVPPQYRVTGAVLNNHAFQDAFLCLPDEGPFSSAYRACNIWITVSPARQQIPPPSLVNIPTPRTIKKDEMLFDDYRDAQSYFKASMNLKADPCNNFYEYTCANYQGPLGFSVFKKDNYKNIANMIDKLSTNTASSAVNKLKLFFNTCVSALSDFSNRIRDGKAITDRIQKFAQSSTFTFTLMSSPDVPITEKLDSATLAKALVYLSSNESIDTLLTVVVDGTLDNSINDYPYRLFIDQNTLTYPKAYYTDAAWKVTRPKFLSNVATVLRRHARLVGSSTSDNAINTYAGRIVDFEKLLASPLYSTDDITRRDISRWENEWGLSDADQQMPNFDWRTYISAILDFAGIPSSEVIDHIYTYFREPDRFKQLAQDLSDTTKIDPDLVVNYLFTRILIQNAQLVPDPDSNAGNLPNSGFVPVTTDDRQFVHEKLEDRLRPDPFVDIDLTEPRLECVKQTVNMMKLANAKVFTDNQFPPQGREDIKRNTHNVFLNVQRAFRAMIDDVDWIRDREEKAEKTGVLAKATSVQMNLGYDDFQITDAQLDEHYTPLFFDDGNNEPFVPDNYFAMVMKLKQFNQFSKWKLINDMDDHHLYIARSQFVGAPANLESWYSRINSSITLPEGLLREPYYNQNWPTSVNYGSMGFLIAHEFSHALDDLGVQFNSDGIFSRQLTDENLNSFNNMAKCVVDEYNNFKVLDENRYSPNTINGEATQGENIADITGLRAAFRAYRNHVALNGPDPQLPDRMLRQLTHDQLFFLSFARLWCQGPPSDDEMYQHILSESHSPPQYRVFGAIQNNPAFRSAFNCPLGSNYAPENYCKVWTPINAN</sequence>
<keyword evidence="4" id="KW-0479">Metal-binding</keyword>
<reference evidence="10" key="1">
    <citation type="submission" date="2022-01" db="EMBL/GenBank/DDBJ databases">
        <title>Genome Sequence Resource for Two Populations of Ditylenchus destructor, the Migratory Endoparasitic Phytonematode.</title>
        <authorList>
            <person name="Zhang H."/>
            <person name="Lin R."/>
            <person name="Xie B."/>
        </authorList>
    </citation>
    <scope>NUCLEOTIDE SEQUENCE</scope>
    <source>
        <strain evidence="10">BazhouSP</strain>
    </source>
</reference>
<comment type="caution">
    <text evidence="10">The sequence shown here is derived from an EMBL/GenBank/DDBJ whole genome shotgun (WGS) entry which is preliminary data.</text>
</comment>
<keyword evidence="7" id="KW-0482">Metalloprotease</keyword>